<gene>
    <name evidence="3" type="ORF">TR69_WS6001000721</name>
</gene>
<proteinExistence type="predicted"/>
<reference evidence="3 4" key="1">
    <citation type="submission" date="2015-02" db="EMBL/GenBank/DDBJ databases">
        <title>Improved understanding of the partial-nitritation anammox process through 23 genomes representing the majority of the microbial community.</title>
        <authorList>
            <person name="Speth D.R."/>
            <person name="In T Zandt M."/>
            <person name="Guerrero Cruz S."/>
            <person name="Jetten M.S."/>
            <person name="Dutilh B.E."/>
        </authorList>
    </citation>
    <scope>NUCLEOTIDE SEQUENCE [LARGE SCALE GENOMIC DNA]</scope>
    <source>
        <strain evidence="3">OLB20</strain>
    </source>
</reference>
<feature type="region of interest" description="Disordered" evidence="1">
    <location>
        <begin position="30"/>
        <end position="54"/>
    </location>
</feature>
<keyword evidence="2" id="KW-0472">Membrane</keyword>
<evidence type="ECO:0000256" key="2">
    <source>
        <dbReference type="SAM" id="Phobius"/>
    </source>
</evidence>
<comment type="caution">
    <text evidence="3">The sequence shown here is derived from an EMBL/GenBank/DDBJ whole genome shotgun (WGS) entry which is preliminary data.</text>
</comment>
<feature type="transmembrane region" description="Helical" evidence="2">
    <location>
        <begin position="5"/>
        <end position="26"/>
    </location>
</feature>
<keyword evidence="2" id="KW-0812">Transmembrane</keyword>
<protein>
    <submittedName>
        <fullName evidence="3">Uncharacterized protein</fullName>
    </submittedName>
</protein>
<dbReference type="STRING" id="1617426.TR69_WS6001000721"/>
<sequence>MSRKIIILIVVFTLVSALVVLIYSLGPTNPEKKNDPDPTATVAPSHTTSPQENSKAVSFTLSHHSLSDIAVRTVSFETATEANVSDTLFENIGGKKVTLNGTSLTFTIADTDLETTFNSYEKVKGTDLYRINKGGVIHYSDRISTDAKCREGSSLPLSAPCGYITVNNVNVTCEGDVLICDSIVRTLVISEYTTSPRAVLPGILYWIWSFSAVPAAVRLHPHP</sequence>
<evidence type="ECO:0000313" key="3">
    <source>
        <dbReference type="EMBL" id="KXK26707.1"/>
    </source>
</evidence>
<name>A0A136LYN5_9BACT</name>
<dbReference type="AlphaFoldDB" id="A0A136LYN5"/>
<evidence type="ECO:0000313" key="4">
    <source>
        <dbReference type="Proteomes" id="UP000070457"/>
    </source>
</evidence>
<accession>A0A136LYN5</accession>
<evidence type="ECO:0000256" key="1">
    <source>
        <dbReference type="SAM" id="MobiDB-lite"/>
    </source>
</evidence>
<feature type="compositionally biased region" description="Polar residues" evidence="1">
    <location>
        <begin position="42"/>
        <end position="54"/>
    </location>
</feature>
<keyword evidence="2" id="KW-1133">Transmembrane helix</keyword>
<organism evidence="3 4">
    <name type="scientific">candidate division WS6 bacterium OLB20</name>
    <dbReference type="NCBI Taxonomy" id="1617426"/>
    <lineage>
        <taxon>Bacteria</taxon>
        <taxon>Candidatus Dojkabacteria</taxon>
    </lineage>
</organism>
<dbReference type="Proteomes" id="UP000070457">
    <property type="component" value="Unassembled WGS sequence"/>
</dbReference>
<dbReference type="EMBL" id="JYNZ01000003">
    <property type="protein sequence ID" value="KXK26707.1"/>
    <property type="molecule type" value="Genomic_DNA"/>
</dbReference>